<reference evidence="3 4" key="1">
    <citation type="submission" date="2017-06" db="EMBL/GenBank/DDBJ databases">
        <title>Yangia sp. YSBP01 complete genome sequence.</title>
        <authorList>
            <person name="Woo J.-H."/>
            <person name="Kim H.-S."/>
        </authorList>
    </citation>
    <scope>NUCLEOTIDE SEQUENCE [LARGE SCALE GENOMIC DNA]</scope>
    <source>
        <strain evidence="3 4">YSBP01</strain>
    </source>
</reference>
<protein>
    <submittedName>
        <fullName evidence="3">Cell envelope biogenesis protein TolA</fullName>
    </submittedName>
</protein>
<feature type="compositionally biased region" description="Basic and acidic residues" evidence="1">
    <location>
        <begin position="69"/>
        <end position="79"/>
    </location>
</feature>
<sequence>MRRNLYISGGLHLAVILWAIFGNVFRPDPPQVETSAVTVISEAEFAALTRAAQSPETAQEIDAPPAPEPDARPAARPEPAEPEPAPNPEPPAPTPEPEPEPMPEPVAPPTPVTPPDTTLPEAPPTPEASAPPPVLAPERAERPVPRPAPRVAPEPVAPPEPDTNVAEEVQQAAEAESEAAEVVEEEQEATAPEEVATEIVTEAEEPAAAEEPAPPAPTLAPDASRRPLTRPTQLAQRPEPEPEPEAPTPAETPAEKPAETPKTETAQTETPEPAAPEPAEDAVADAIAQALAAGGAAEERGPAGPPLTQGERESLRVAVQKCWVVDVGSQAANVTVTVSMDMEPGGRVVSSSLRMIGSSGGDVSAAETAFQNARRAILRCQADGYPLPADKYDQWKTIEMTFNPEQMRLR</sequence>
<feature type="compositionally biased region" description="Pro residues" evidence="1">
    <location>
        <begin position="145"/>
        <end position="161"/>
    </location>
</feature>
<feature type="compositionally biased region" description="Pro residues" evidence="1">
    <location>
        <begin position="121"/>
        <end position="135"/>
    </location>
</feature>
<evidence type="ECO:0000256" key="2">
    <source>
        <dbReference type="SAM" id="Phobius"/>
    </source>
</evidence>
<dbReference type="AlphaFoldDB" id="A0A2U8HJ25"/>
<feature type="compositionally biased region" description="Pro residues" evidence="1">
    <location>
        <begin position="82"/>
        <end position="114"/>
    </location>
</feature>
<feature type="region of interest" description="Disordered" evidence="1">
    <location>
        <begin position="51"/>
        <end position="280"/>
    </location>
</feature>
<dbReference type="KEGG" id="ypac:CEW88_13285"/>
<feature type="transmembrane region" description="Helical" evidence="2">
    <location>
        <begin position="5"/>
        <end position="25"/>
    </location>
</feature>
<dbReference type="PRINTS" id="PR01217">
    <property type="entry name" value="PRICHEXTENSN"/>
</dbReference>
<dbReference type="RefSeq" id="WP_108967922.1">
    <property type="nucleotide sequence ID" value="NZ_CP022190.1"/>
</dbReference>
<organism evidence="3 4">
    <name type="scientific">Alloyangia pacifica</name>
    <dbReference type="NCBI Taxonomy" id="311180"/>
    <lineage>
        <taxon>Bacteria</taxon>
        <taxon>Pseudomonadati</taxon>
        <taxon>Pseudomonadota</taxon>
        <taxon>Alphaproteobacteria</taxon>
        <taxon>Rhodobacterales</taxon>
        <taxon>Roseobacteraceae</taxon>
        <taxon>Alloyangia</taxon>
    </lineage>
</organism>
<dbReference type="Proteomes" id="UP000244915">
    <property type="component" value="Chromosome 2"/>
</dbReference>
<name>A0A2U8HJ25_9RHOB</name>
<feature type="compositionally biased region" description="Basic and acidic residues" evidence="1">
    <location>
        <begin position="253"/>
        <end position="262"/>
    </location>
</feature>
<dbReference type="OrthoDB" id="7161229at2"/>
<accession>A0A2U8HJ25</accession>
<feature type="compositionally biased region" description="Low complexity" evidence="1">
    <location>
        <begin position="189"/>
        <end position="200"/>
    </location>
</feature>
<keyword evidence="2" id="KW-1133">Transmembrane helix</keyword>
<feature type="compositionally biased region" description="Acidic residues" evidence="1">
    <location>
        <begin position="175"/>
        <end position="188"/>
    </location>
</feature>
<evidence type="ECO:0000256" key="1">
    <source>
        <dbReference type="SAM" id="MobiDB-lite"/>
    </source>
</evidence>
<feature type="compositionally biased region" description="Low complexity" evidence="1">
    <location>
        <begin position="263"/>
        <end position="272"/>
    </location>
</feature>
<keyword evidence="2" id="KW-0472">Membrane</keyword>
<evidence type="ECO:0000313" key="3">
    <source>
        <dbReference type="EMBL" id="AWI84765.1"/>
    </source>
</evidence>
<dbReference type="EMBL" id="CP022190">
    <property type="protein sequence ID" value="AWI84765.1"/>
    <property type="molecule type" value="Genomic_DNA"/>
</dbReference>
<dbReference type="Gene3D" id="3.30.1150.10">
    <property type="match status" value="1"/>
</dbReference>
<evidence type="ECO:0000313" key="4">
    <source>
        <dbReference type="Proteomes" id="UP000244915"/>
    </source>
</evidence>
<gene>
    <name evidence="3" type="ORF">CEW88_13285</name>
</gene>
<keyword evidence="2" id="KW-0812">Transmembrane</keyword>
<proteinExistence type="predicted"/>